<reference evidence="5" key="1">
    <citation type="journal article" date="2002" name="Science">
        <title>The draft genome of Ciona intestinalis: insights into chordate and vertebrate origins.</title>
        <authorList>
            <person name="Dehal P."/>
            <person name="Satou Y."/>
            <person name="Campbell R.K."/>
            <person name="Chapman J."/>
            <person name="Degnan B."/>
            <person name="De Tomaso A."/>
            <person name="Davidson B."/>
            <person name="Di Gregorio A."/>
            <person name="Gelpke M."/>
            <person name="Goodstein D.M."/>
            <person name="Harafuji N."/>
            <person name="Hastings K.E."/>
            <person name="Ho I."/>
            <person name="Hotta K."/>
            <person name="Huang W."/>
            <person name="Kawashima T."/>
            <person name="Lemaire P."/>
            <person name="Martinez D."/>
            <person name="Meinertzhagen I.A."/>
            <person name="Necula S."/>
            <person name="Nonaka M."/>
            <person name="Putnam N."/>
            <person name="Rash S."/>
            <person name="Saiga H."/>
            <person name="Satake M."/>
            <person name="Terry A."/>
            <person name="Yamada L."/>
            <person name="Wang H.G."/>
            <person name="Awazu S."/>
            <person name="Azumi K."/>
            <person name="Boore J."/>
            <person name="Branno M."/>
            <person name="Chin-Bow S."/>
            <person name="DeSantis R."/>
            <person name="Doyle S."/>
            <person name="Francino P."/>
            <person name="Keys D.N."/>
            <person name="Haga S."/>
            <person name="Hayashi H."/>
            <person name="Hino K."/>
            <person name="Imai K.S."/>
            <person name="Inaba K."/>
            <person name="Kano S."/>
            <person name="Kobayashi K."/>
            <person name="Kobayashi M."/>
            <person name="Lee B.I."/>
            <person name="Makabe K.W."/>
            <person name="Manohar C."/>
            <person name="Matassi G."/>
            <person name="Medina M."/>
            <person name="Mochizuki Y."/>
            <person name="Mount S."/>
            <person name="Morishita T."/>
            <person name="Miura S."/>
            <person name="Nakayama A."/>
            <person name="Nishizaka S."/>
            <person name="Nomoto H."/>
            <person name="Ohta F."/>
            <person name="Oishi K."/>
            <person name="Rigoutsos I."/>
            <person name="Sano M."/>
            <person name="Sasaki A."/>
            <person name="Sasakura Y."/>
            <person name="Shoguchi E."/>
            <person name="Shin-i T."/>
            <person name="Spagnuolo A."/>
            <person name="Stainier D."/>
            <person name="Suzuki M.M."/>
            <person name="Tassy O."/>
            <person name="Takatori N."/>
            <person name="Tokuoka M."/>
            <person name="Yagi K."/>
            <person name="Yoshizaki F."/>
            <person name="Wada S."/>
            <person name="Zhang C."/>
            <person name="Hyatt P.D."/>
            <person name="Larimer F."/>
            <person name="Detter C."/>
            <person name="Doggett N."/>
            <person name="Glavina T."/>
            <person name="Hawkins T."/>
            <person name="Richardson P."/>
            <person name="Lucas S."/>
            <person name="Kohara Y."/>
            <person name="Levine M."/>
            <person name="Satoh N."/>
            <person name="Rokhsar D.S."/>
        </authorList>
    </citation>
    <scope>NUCLEOTIDE SEQUENCE [LARGE SCALE GENOMIC DNA]</scope>
</reference>
<dbReference type="InterPro" id="IPR011021">
    <property type="entry name" value="Arrestin-like_N"/>
</dbReference>
<dbReference type="Pfam" id="PF02752">
    <property type="entry name" value="Arrestin_C"/>
    <property type="match status" value="1"/>
</dbReference>
<evidence type="ECO:0000259" key="3">
    <source>
        <dbReference type="Pfam" id="PF02752"/>
    </source>
</evidence>
<name>H2XZ40_CIOIN</name>
<dbReference type="EMBL" id="EAAA01000275">
    <property type="status" value="NOT_ANNOTATED_CDS"/>
    <property type="molecule type" value="Genomic_DNA"/>
</dbReference>
<organism evidence="4 5">
    <name type="scientific">Ciona intestinalis</name>
    <name type="common">Transparent sea squirt</name>
    <name type="synonym">Ascidia intestinalis</name>
    <dbReference type="NCBI Taxonomy" id="7719"/>
    <lineage>
        <taxon>Eukaryota</taxon>
        <taxon>Metazoa</taxon>
        <taxon>Chordata</taxon>
        <taxon>Tunicata</taxon>
        <taxon>Ascidiacea</taxon>
        <taxon>Phlebobranchia</taxon>
        <taxon>Cionidae</taxon>
        <taxon>Ciona</taxon>
    </lineage>
</organism>
<dbReference type="GeneTree" id="ENSGT00940000164837"/>
<dbReference type="SUPFAM" id="SSF81296">
    <property type="entry name" value="E set domains"/>
    <property type="match status" value="2"/>
</dbReference>
<evidence type="ECO:0000313" key="5">
    <source>
        <dbReference type="Proteomes" id="UP000008144"/>
    </source>
</evidence>
<dbReference type="Pfam" id="PF00339">
    <property type="entry name" value="Arrestin_N"/>
    <property type="match status" value="1"/>
</dbReference>
<protein>
    <recommendedName>
        <fullName evidence="6">Arrestin C-terminal-like domain-containing protein</fullName>
    </recommendedName>
</protein>
<dbReference type="HOGENOM" id="CLU_039221_3_1_1"/>
<dbReference type="Gene3D" id="2.60.40.640">
    <property type="match status" value="2"/>
</dbReference>
<feature type="domain" description="Arrestin C-terminal-like" evidence="3">
    <location>
        <begin position="181"/>
        <end position="266"/>
    </location>
</feature>
<dbReference type="PANTHER" id="PTHR11188">
    <property type="entry name" value="ARRESTIN DOMAIN CONTAINING PROTEIN"/>
    <property type="match status" value="1"/>
</dbReference>
<proteinExistence type="inferred from homology"/>
<dbReference type="InterPro" id="IPR014756">
    <property type="entry name" value="Ig_E-set"/>
</dbReference>
<dbReference type="Proteomes" id="UP000008144">
    <property type="component" value="Chromosome 1"/>
</dbReference>
<dbReference type="Ensembl" id="ENSCINT00000034177.1">
    <property type="protein sequence ID" value="ENSCINP00000034924.1"/>
    <property type="gene ID" value="ENSCING00000020544.1"/>
</dbReference>
<reference evidence="4" key="2">
    <citation type="journal article" date="2008" name="Genome Biol.">
        <title>Improved genome assembly and evidence-based global gene model set for the chordate Ciona intestinalis: new insight into intron and operon populations.</title>
        <authorList>
            <person name="Satou Y."/>
            <person name="Mineta K."/>
            <person name="Ogasawara M."/>
            <person name="Sasakura Y."/>
            <person name="Shoguchi E."/>
            <person name="Ueno K."/>
            <person name="Yamada L."/>
            <person name="Matsumoto J."/>
            <person name="Wasserscheid J."/>
            <person name="Dewar K."/>
            <person name="Wiley G.B."/>
            <person name="Macmil S.L."/>
            <person name="Roe B.A."/>
            <person name="Zeller R.W."/>
            <person name="Hastings K.E."/>
            <person name="Lemaire P."/>
            <person name="Lindquist E."/>
            <person name="Endo T."/>
            <person name="Hotta K."/>
            <person name="Inaba K."/>
        </authorList>
    </citation>
    <scope>NUCLEOTIDE SEQUENCE [LARGE SCALE GENOMIC DNA]</scope>
    <source>
        <strain evidence="4">wild type</strain>
    </source>
</reference>
<keyword evidence="5" id="KW-1185">Reference proteome</keyword>
<dbReference type="FunCoup" id="H2XZ40">
    <property type="interactions" value="2"/>
</dbReference>
<comment type="similarity">
    <text evidence="1">Belongs to the arrestin family.</text>
</comment>
<dbReference type="GO" id="GO:0005737">
    <property type="term" value="C:cytoplasm"/>
    <property type="evidence" value="ECO:0000318"/>
    <property type="project" value="GO_Central"/>
</dbReference>
<accession>H2XZ40</accession>
<dbReference type="GO" id="GO:0015031">
    <property type="term" value="P:protein transport"/>
    <property type="evidence" value="ECO:0000318"/>
    <property type="project" value="GO_Central"/>
</dbReference>
<evidence type="ECO:0000256" key="1">
    <source>
        <dbReference type="ARBA" id="ARBA00005298"/>
    </source>
</evidence>
<reference evidence="4" key="4">
    <citation type="submission" date="2025-09" db="UniProtKB">
        <authorList>
            <consortium name="Ensembl"/>
        </authorList>
    </citation>
    <scope>IDENTIFICATION</scope>
</reference>
<dbReference type="InParanoid" id="H2XZ40"/>
<dbReference type="InterPro" id="IPR050357">
    <property type="entry name" value="Arrestin_domain-protein"/>
</dbReference>
<sequence length="275" mass="30050">MGKLQSFSVEFNQGKSVYRPGEIVYGSVVITLAAPMTTKAVTIKFIGEANVHWSVTRSSGDNSTTTTHYRNSETYFNQQLCVYGQGTLGPHQNSTELPAGQSSFPFQFLLPSQLPSSFEGVYGYVRYIVHAAIDRPGKFVTNIQTVFTVLDILDLNFEPTARYPATMNDSKTLCCLCCVSAPITAEVHIDRRGYVPGEFISVNANVENGSSSKLPSTSASIIQNVTFKATTHSKTFTNKVIMVQGQGLDAGQSMQWNNQRLKVSTSFATINASIL</sequence>
<dbReference type="PANTHER" id="PTHR11188:SF176">
    <property type="entry name" value="ARRESTIN DOMAIN-CONTAINING PROTEIN 1"/>
    <property type="match status" value="1"/>
</dbReference>
<evidence type="ECO:0000313" key="4">
    <source>
        <dbReference type="Ensembl" id="ENSCINP00000034924.1"/>
    </source>
</evidence>
<dbReference type="InterPro" id="IPR011022">
    <property type="entry name" value="Arrestin_C-like"/>
</dbReference>
<evidence type="ECO:0000259" key="2">
    <source>
        <dbReference type="Pfam" id="PF00339"/>
    </source>
</evidence>
<reference evidence="4" key="3">
    <citation type="submission" date="2025-08" db="UniProtKB">
        <authorList>
            <consortium name="Ensembl"/>
        </authorList>
    </citation>
    <scope>IDENTIFICATION</scope>
</reference>
<dbReference type="OMA" id="NDNEHIR"/>
<evidence type="ECO:0008006" key="6">
    <source>
        <dbReference type="Google" id="ProtNLM"/>
    </source>
</evidence>
<dbReference type="STRING" id="7719.ENSCINP00000034924"/>
<dbReference type="EMBL" id="EAAA01000274">
    <property type="status" value="NOT_ANNOTATED_CDS"/>
    <property type="molecule type" value="Genomic_DNA"/>
</dbReference>
<dbReference type="InterPro" id="IPR014752">
    <property type="entry name" value="Arrestin-like_C"/>
</dbReference>
<feature type="domain" description="Arrestin-like N-terminal" evidence="2">
    <location>
        <begin position="7"/>
        <end position="156"/>
    </location>
</feature>
<dbReference type="AlphaFoldDB" id="H2XZ40"/>